<evidence type="ECO:0000256" key="1">
    <source>
        <dbReference type="SAM" id="SignalP"/>
    </source>
</evidence>
<dbReference type="EMBL" id="KZ110591">
    <property type="protein sequence ID" value="OSX67806.1"/>
    <property type="molecule type" value="Genomic_DNA"/>
</dbReference>
<evidence type="ECO:0000313" key="2">
    <source>
        <dbReference type="EMBL" id="OSX67806.1"/>
    </source>
</evidence>
<sequence>MRLSWLSIFSLSVLVGLASAAPVAEPALEQREAYEQRSAPEAVTYFAMNHSLCDTERNHISHVATPMGVTSKFCKRWRWRCQRISFTGHKSLDPCGDNIRAL</sequence>
<dbReference type="RefSeq" id="XP_024344600.1">
    <property type="nucleotide sequence ID" value="XM_024483596.1"/>
</dbReference>
<evidence type="ECO:0000313" key="3">
    <source>
        <dbReference type="Proteomes" id="UP000194127"/>
    </source>
</evidence>
<protein>
    <submittedName>
        <fullName evidence="2">Uncharacterized protein</fullName>
    </submittedName>
</protein>
<feature type="signal peptide" evidence="1">
    <location>
        <begin position="1"/>
        <end position="20"/>
    </location>
</feature>
<dbReference type="GeneID" id="36328545"/>
<dbReference type="AlphaFoldDB" id="A0A1X6NH99"/>
<organism evidence="2 3">
    <name type="scientific">Postia placenta MAD-698-R-SB12</name>
    <dbReference type="NCBI Taxonomy" id="670580"/>
    <lineage>
        <taxon>Eukaryota</taxon>
        <taxon>Fungi</taxon>
        <taxon>Dikarya</taxon>
        <taxon>Basidiomycota</taxon>
        <taxon>Agaricomycotina</taxon>
        <taxon>Agaricomycetes</taxon>
        <taxon>Polyporales</taxon>
        <taxon>Adustoporiaceae</taxon>
        <taxon>Rhodonia</taxon>
    </lineage>
</organism>
<accession>A0A1X6NH99</accession>
<reference evidence="2 3" key="1">
    <citation type="submission" date="2017-04" db="EMBL/GenBank/DDBJ databases">
        <title>Genome Sequence of the Model Brown-Rot Fungus Postia placenta SB12.</title>
        <authorList>
            <consortium name="DOE Joint Genome Institute"/>
            <person name="Gaskell J."/>
            <person name="Kersten P."/>
            <person name="Larrondo L.F."/>
            <person name="Canessa P."/>
            <person name="Martinez D."/>
            <person name="Hibbett D."/>
            <person name="Schmoll M."/>
            <person name="Kubicek C.P."/>
            <person name="Martinez A.T."/>
            <person name="Yadav J."/>
            <person name="Master E."/>
            <person name="Magnuson J.K."/>
            <person name="James T."/>
            <person name="Yaver D."/>
            <person name="Berka R."/>
            <person name="Labutti K."/>
            <person name="Lipzen A."/>
            <person name="Aerts A."/>
            <person name="Barry K."/>
            <person name="Henrissat B."/>
            <person name="Blanchette R."/>
            <person name="Grigoriev I."/>
            <person name="Cullen D."/>
        </authorList>
    </citation>
    <scope>NUCLEOTIDE SEQUENCE [LARGE SCALE GENOMIC DNA]</scope>
    <source>
        <strain evidence="2 3">MAD-698-R-SB12</strain>
    </source>
</reference>
<name>A0A1X6NH99_9APHY</name>
<proteinExistence type="predicted"/>
<keyword evidence="3" id="KW-1185">Reference proteome</keyword>
<dbReference type="Proteomes" id="UP000194127">
    <property type="component" value="Unassembled WGS sequence"/>
</dbReference>
<gene>
    <name evidence="2" type="ORF">POSPLADRAFT_1127199</name>
</gene>
<dbReference type="OrthoDB" id="10298017at2759"/>
<feature type="chain" id="PRO_5010887956" evidence="1">
    <location>
        <begin position="21"/>
        <end position="102"/>
    </location>
</feature>
<keyword evidence="1" id="KW-0732">Signal</keyword>